<gene>
    <name evidence="1" type="ORF">RF55_11466</name>
</gene>
<evidence type="ECO:0000313" key="2">
    <source>
        <dbReference type="Proteomes" id="UP000036403"/>
    </source>
</evidence>
<dbReference type="Pfam" id="PF14223">
    <property type="entry name" value="Retrotran_gag_2"/>
    <property type="match status" value="1"/>
</dbReference>
<dbReference type="OrthoDB" id="7635258at2759"/>
<name>A0A0J7KFA2_LASNI</name>
<dbReference type="STRING" id="67767.A0A0J7KFA2"/>
<dbReference type="PANTHER" id="PTHR47481">
    <property type="match status" value="1"/>
</dbReference>
<dbReference type="AlphaFoldDB" id="A0A0J7KFA2"/>
<dbReference type="Proteomes" id="UP000036403">
    <property type="component" value="Unassembled WGS sequence"/>
</dbReference>
<dbReference type="PANTHER" id="PTHR47481:SF7">
    <property type="entry name" value="CCHC-TYPE DOMAIN-CONTAINING PROTEIN"/>
    <property type="match status" value="1"/>
</dbReference>
<accession>A0A0J7KFA2</accession>
<dbReference type="PaxDb" id="67767-A0A0J7KFA2"/>
<dbReference type="EMBL" id="LBMM01008335">
    <property type="protein sequence ID" value="KMQ88964.1"/>
    <property type="molecule type" value="Genomic_DNA"/>
</dbReference>
<keyword evidence="2" id="KW-1185">Reference proteome</keyword>
<organism evidence="1 2">
    <name type="scientific">Lasius niger</name>
    <name type="common">Black garden ant</name>
    <dbReference type="NCBI Taxonomy" id="67767"/>
    <lineage>
        <taxon>Eukaryota</taxon>
        <taxon>Metazoa</taxon>
        <taxon>Ecdysozoa</taxon>
        <taxon>Arthropoda</taxon>
        <taxon>Hexapoda</taxon>
        <taxon>Insecta</taxon>
        <taxon>Pterygota</taxon>
        <taxon>Neoptera</taxon>
        <taxon>Endopterygota</taxon>
        <taxon>Hymenoptera</taxon>
        <taxon>Apocrita</taxon>
        <taxon>Aculeata</taxon>
        <taxon>Formicoidea</taxon>
        <taxon>Formicidae</taxon>
        <taxon>Formicinae</taxon>
        <taxon>Lasius</taxon>
        <taxon>Lasius</taxon>
    </lineage>
</organism>
<sequence length="245" mass="27676">MISVIQEVTYNRLWAQGYHALHIRTTAEATRVSIAKLNNDNQVWKFKMELLLIKEDLWDVVTNDPPDDPNAVWLKNDNKARATIGLLVDDNQLIHVRHATTAKQAWDSLKAYHEKSCLSSKVFLLKSVVNMKFQDEGNMEDYLSAILDLVDRLTALGEKIVDSLLIAIILGSLPEPYSTLVTALGSRSEDELTLQLVKGKLIDEYKRRKNTKDEGTGDIAMRAGKAKHRRNVSSVKRPVISRKIA</sequence>
<evidence type="ECO:0000313" key="1">
    <source>
        <dbReference type="EMBL" id="KMQ88964.1"/>
    </source>
</evidence>
<protein>
    <submittedName>
        <fullName evidence="1">Integrase core domain protein</fullName>
    </submittedName>
</protein>
<proteinExistence type="predicted"/>
<comment type="caution">
    <text evidence="1">The sequence shown here is derived from an EMBL/GenBank/DDBJ whole genome shotgun (WGS) entry which is preliminary data.</text>
</comment>
<reference evidence="1 2" key="1">
    <citation type="submission" date="2015-04" db="EMBL/GenBank/DDBJ databases">
        <title>Lasius niger genome sequencing.</title>
        <authorList>
            <person name="Konorov E.A."/>
            <person name="Nikitin M.A."/>
            <person name="Kirill M.V."/>
            <person name="Chang P."/>
        </authorList>
    </citation>
    <scope>NUCLEOTIDE SEQUENCE [LARGE SCALE GENOMIC DNA]</scope>
    <source>
        <tissue evidence="1">Whole</tissue>
    </source>
</reference>